<feature type="compositionally biased region" description="Low complexity" evidence="2">
    <location>
        <begin position="111"/>
        <end position="127"/>
    </location>
</feature>
<dbReference type="InterPro" id="IPR036361">
    <property type="entry name" value="SAP_dom_sf"/>
</dbReference>
<feature type="compositionally biased region" description="Polar residues" evidence="2">
    <location>
        <begin position="75"/>
        <end position="87"/>
    </location>
</feature>
<feature type="region of interest" description="Disordered" evidence="2">
    <location>
        <begin position="58"/>
        <end position="239"/>
    </location>
</feature>
<feature type="compositionally biased region" description="Low complexity" evidence="2">
    <location>
        <begin position="160"/>
        <end position="177"/>
    </location>
</feature>
<proteinExistence type="predicted"/>
<accession>A0A8H4QZG8</accession>
<evidence type="ECO:0000256" key="1">
    <source>
        <dbReference type="ARBA" id="ARBA00022553"/>
    </source>
</evidence>
<feature type="compositionally biased region" description="Basic and acidic residues" evidence="2">
    <location>
        <begin position="180"/>
        <end position="189"/>
    </location>
</feature>
<dbReference type="PANTHER" id="PTHR46551">
    <property type="entry name" value="SAP DOMAIN-CONTAINING RIBONUCLEOPROTEIN"/>
    <property type="match status" value="1"/>
</dbReference>
<keyword evidence="1" id="KW-0597">Phosphoprotein</keyword>
<reference evidence="4 5" key="1">
    <citation type="submission" date="2019-12" db="EMBL/GenBank/DDBJ databases">
        <authorList>
            <person name="Floudas D."/>
            <person name="Bentzer J."/>
            <person name="Ahren D."/>
            <person name="Johansson T."/>
            <person name="Persson P."/>
            <person name="Tunlid A."/>
        </authorList>
    </citation>
    <scope>NUCLEOTIDE SEQUENCE [LARGE SCALE GENOMIC DNA]</scope>
    <source>
        <strain evidence="4 5">CBS 102.39</strain>
    </source>
</reference>
<organism evidence="4 5">
    <name type="scientific">Agrocybe pediades</name>
    <dbReference type="NCBI Taxonomy" id="84607"/>
    <lineage>
        <taxon>Eukaryota</taxon>
        <taxon>Fungi</taxon>
        <taxon>Dikarya</taxon>
        <taxon>Basidiomycota</taxon>
        <taxon>Agaricomycotina</taxon>
        <taxon>Agaricomycetes</taxon>
        <taxon>Agaricomycetidae</taxon>
        <taxon>Agaricales</taxon>
        <taxon>Agaricineae</taxon>
        <taxon>Strophariaceae</taxon>
        <taxon>Agrocybe</taxon>
    </lineage>
</organism>
<evidence type="ECO:0000259" key="3">
    <source>
        <dbReference type="Pfam" id="PF18592"/>
    </source>
</evidence>
<dbReference type="Pfam" id="PF18592">
    <property type="entry name" value="Tho1_MOS11_C"/>
    <property type="match status" value="1"/>
</dbReference>
<evidence type="ECO:0000313" key="5">
    <source>
        <dbReference type="Proteomes" id="UP000521872"/>
    </source>
</evidence>
<name>A0A8H4QZG8_9AGAR</name>
<sequence length="239" mass="25417">MDAKLKALKVVDLKQILAKANVSVPAKATKGDLITRIQASKQALEAYAAIYPQDDLLAPPEEVDWNDDQIEPSADTVQQQKPKSNNQPAVPPTAKPASSSAPAPVPEADSETATTAATTPAPDQQPAVDATETDTVDEELEKRKKRAARFGIALVEPQQPKSKAAPKAAGNPAPTAAVDVDPKKLEARAARFGIKPTANPPAATTNGKKRSSPETPEIDAEEQERRRKRAERFGAPNKA</sequence>
<protein>
    <recommendedName>
        <fullName evidence="3">THO1-MOS11 C-terminal domain-containing protein</fullName>
    </recommendedName>
</protein>
<dbReference type="AlphaFoldDB" id="A0A8H4QZG8"/>
<evidence type="ECO:0000256" key="2">
    <source>
        <dbReference type="SAM" id="MobiDB-lite"/>
    </source>
</evidence>
<comment type="caution">
    <text evidence="4">The sequence shown here is derived from an EMBL/GenBank/DDBJ whole genome shotgun (WGS) entry which is preliminary data.</text>
</comment>
<gene>
    <name evidence="4" type="ORF">D9613_000607</name>
</gene>
<dbReference type="Gene3D" id="1.10.720.30">
    <property type="entry name" value="SAP domain"/>
    <property type="match status" value="1"/>
</dbReference>
<dbReference type="InterPro" id="IPR040746">
    <property type="entry name" value="THO1_MOS11_C"/>
</dbReference>
<feature type="domain" description="THO1-MOS11 C-terminal" evidence="3">
    <location>
        <begin position="135"/>
        <end position="153"/>
    </location>
</feature>
<dbReference type="InterPro" id="IPR052240">
    <property type="entry name" value="SAP_domain_ribonucleoprotein"/>
</dbReference>
<dbReference type="OrthoDB" id="445357at2759"/>
<keyword evidence="5" id="KW-1185">Reference proteome</keyword>
<dbReference type="GO" id="GO:0016973">
    <property type="term" value="P:poly(A)+ mRNA export from nucleus"/>
    <property type="evidence" value="ECO:0007669"/>
    <property type="project" value="TreeGrafter"/>
</dbReference>
<evidence type="ECO:0000313" key="4">
    <source>
        <dbReference type="EMBL" id="KAF4620494.1"/>
    </source>
</evidence>
<dbReference type="Proteomes" id="UP000521872">
    <property type="component" value="Unassembled WGS sequence"/>
</dbReference>
<dbReference type="EMBL" id="JAACJL010000015">
    <property type="protein sequence ID" value="KAF4620494.1"/>
    <property type="molecule type" value="Genomic_DNA"/>
</dbReference>
<dbReference type="GO" id="GO:0005634">
    <property type="term" value="C:nucleus"/>
    <property type="evidence" value="ECO:0007669"/>
    <property type="project" value="TreeGrafter"/>
</dbReference>
<dbReference type="PANTHER" id="PTHR46551:SF1">
    <property type="entry name" value="SAP DOMAIN-CONTAINING RIBONUCLEOPROTEIN"/>
    <property type="match status" value="1"/>
</dbReference>
<feature type="compositionally biased region" description="Acidic residues" evidence="2">
    <location>
        <begin position="61"/>
        <end position="70"/>
    </location>
</feature>